<accession>A4S0N6</accession>
<keyword evidence="2" id="KW-1185">Reference proteome</keyword>
<reference evidence="1 2" key="1">
    <citation type="journal article" date="2007" name="Proc. Natl. Acad. Sci. U.S.A.">
        <title>The tiny eukaryote Ostreococcus provides genomic insights into the paradox of plankton speciation.</title>
        <authorList>
            <person name="Palenik B."/>
            <person name="Grimwood J."/>
            <person name="Aerts A."/>
            <person name="Rouze P."/>
            <person name="Salamov A."/>
            <person name="Putnam N."/>
            <person name="Dupont C."/>
            <person name="Jorgensen R."/>
            <person name="Derelle E."/>
            <person name="Rombauts S."/>
            <person name="Zhou K."/>
            <person name="Otillar R."/>
            <person name="Merchant S.S."/>
            <person name="Podell S."/>
            <person name="Gaasterland T."/>
            <person name="Napoli C."/>
            <person name="Gendler K."/>
            <person name="Manuell A."/>
            <person name="Tai V."/>
            <person name="Vallon O."/>
            <person name="Piganeau G."/>
            <person name="Jancek S."/>
            <person name="Heijde M."/>
            <person name="Jabbari K."/>
            <person name="Bowler C."/>
            <person name="Lohr M."/>
            <person name="Robbens S."/>
            <person name="Werner G."/>
            <person name="Dubchak I."/>
            <person name="Pazour G.J."/>
            <person name="Ren Q."/>
            <person name="Paulsen I."/>
            <person name="Delwiche C."/>
            <person name="Schmutz J."/>
            <person name="Rokhsar D."/>
            <person name="Van de Peer Y."/>
            <person name="Moreau H."/>
            <person name="Grigoriev I.V."/>
        </authorList>
    </citation>
    <scope>NUCLEOTIDE SEQUENCE [LARGE SCALE GENOMIC DNA]</scope>
    <source>
        <strain evidence="1 2">CCE9901</strain>
    </source>
</reference>
<dbReference type="OrthoDB" id="495958at2759"/>
<dbReference type="GeneID" id="5003008"/>
<dbReference type="EMBL" id="CP000587">
    <property type="protein sequence ID" value="ABO97302.1"/>
    <property type="molecule type" value="Genomic_DNA"/>
</dbReference>
<evidence type="ECO:0000313" key="1">
    <source>
        <dbReference type="EMBL" id="ABO97302.1"/>
    </source>
</evidence>
<name>A4S0N6_OSTLU</name>
<dbReference type="RefSeq" id="XP_001419009.1">
    <property type="nucleotide sequence ID" value="XM_001418972.1"/>
</dbReference>
<organism evidence="1 2">
    <name type="scientific">Ostreococcus lucimarinus (strain CCE9901)</name>
    <dbReference type="NCBI Taxonomy" id="436017"/>
    <lineage>
        <taxon>Eukaryota</taxon>
        <taxon>Viridiplantae</taxon>
        <taxon>Chlorophyta</taxon>
        <taxon>Mamiellophyceae</taxon>
        <taxon>Mamiellales</taxon>
        <taxon>Bathycoccaceae</taxon>
        <taxon>Ostreococcus</taxon>
    </lineage>
</organism>
<dbReference type="KEGG" id="olu:OSTLU_32810"/>
<dbReference type="Gramene" id="ABO97302">
    <property type="protein sequence ID" value="ABO97302"/>
    <property type="gene ID" value="OSTLU_32810"/>
</dbReference>
<proteinExistence type="predicted"/>
<dbReference type="AlphaFoldDB" id="A4S0N6"/>
<evidence type="ECO:0000313" key="2">
    <source>
        <dbReference type="Proteomes" id="UP000001568"/>
    </source>
</evidence>
<gene>
    <name evidence="1" type="ORF">OSTLU_32810</name>
</gene>
<dbReference type="HOGENOM" id="CLU_805086_0_0_1"/>
<protein>
    <submittedName>
        <fullName evidence="1">Uncharacterized protein</fullName>
    </submittedName>
</protein>
<dbReference type="Proteomes" id="UP000001568">
    <property type="component" value="Chromosome 7"/>
</dbReference>
<sequence>MLARVERRVIDVDIARGRQTAHVGALARSTAANMRRSLSVIALILALCFASERFTGVRAVEEFDAERDLLKFVEDSRTETLAVLALFRPGSVHQAAIDAFTDAENTFRSYGHDDVTFGRALKLKSEHALAKVFIPAPHYMDSDHMTEMTESLQRNVSSIVRFAFFTLIPPYAKWPEFPDNRGTVDEVQRANLHAKNDMPKVFVFMLKEFADEYGVRIHKTLEKVGEAISGFMVLIHVVPPTTKDLIYLQTAVYEGEEQEYMDVLAGGRLAIVGYDPVSKKRDAEARLIDSFNENTLIQFCNKYLAMLPEEAQRGRMPFPIKRADKRSKNTIGLGKYATKEAKAEL</sequence>